<evidence type="ECO:0000256" key="3">
    <source>
        <dbReference type="ARBA" id="ARBA00022989"/>
    </source>
</evidence>
<dbReference type="PROSITE" id="PS50850">
    <property type="entry name" value="MFS"/>
    <property type="match status" value="1"/>
</dbReference>
<dbReference type="Proteomes" id="UP000186002">
    <property type="component" value="Unassembled WGS sequence"/>
</dbReference>
<dbReference type="EMBL" id="FRBW01000001">
    <property type="protein sequence ID" value="SHL67929.1"/>
    <property type="molecule type" value="Genomic_DNA"/>
</dbReference>
<feature type="transmembrane region" description="Helical" evidence="5">
    <location>
        <begin position="297"/>
        <end position="320"/>
    </location>
</feature>
<dbReference type="PANTHER" id="PTHR23501:SF197">
    <property type="entry name" value="COMD"/>
    <property type="match status" value="1"/>
</dbReference>
<keyword evidence="3 5" id="KW-1133">Transmembrane helix</keyword>
<dbReference type="GO" id="GO:0005886">
    <property type="term" value="C:plasma membrane"/>
    <property type="evidence" value="ECO:0007669"/>
    <property type="project" value="TreeGrafter"/>
</dbReference>
<dbReference type="STRING" id="735517.SAMN05444272_1199"/>
<feature type="transmembrane region" description="Helical" evidence="5">
    <location>
        <begin position="170"/>
        <end position="189"/>
    </location>
</feature>
<feature type="transmembrane region" description="Helical" evidence="5">
    <location>
        <begin position="109"/>
        <end position="128"/>
    </location>
</feature>
<dbReference type="InterPro" id="IPR011701">
    <property type="entry name" value="MFS"/>
</dbReference>
<evidence type="ECO:0000313" key="7">
    <source>
        <dbReference type="EMBL" id="SHL67929.1"/>
    </source>
</evidence>
<sequence length="523" mass="54448">MSSQTTTADTAPVPDLTSGSTAGPAFGTAQEGPLITDKRLRLFVYLIMMCAVFMSMMDVQIVSTALPTIVGDFGTLEGFSWITSAYLLTSSAVMPLYGKLGDLFGRKYVLLAVIALFVGGSIACAAATTMETLIAARVLQALGGGGVMVTVFSVNADIFSPRERAKYQSYTSLVLMLAGTTGPTAGGFMTEHFGWRSIFLINVPIGVLVIIGLALLLPYRRPSRVPKIDIAGSITLAATIACLVLWADSPSLFGSITAPESLTVIGIGILCLLLWILAEKRAVEPVIPLSLFQNRTIVLLLIVSMAGGSMGIGLGNYYALYLQSGLGLSPSLAGLFFIPLTAGIAAGSLSAGRLIFRTGHYKYFAVASTSVSALALLALAFFSEVVSLPVIALFMFLQGMGTGIGQQVPILGIQNAAPRKDVGAATGLTTLSRIGAASVAISLYGTLITYVVTMAAGSVPGISNLASLTPEQIAALPETSRHLVNTVYVDALHPVFLVAAGIGICGCIAGLCVQNRRLDSLSN</sequence>
<proteinExistence type="predicted"/>
<feature type="transmembrane region" description="Helical" evidence="5">
    <location>
        <begin position="253"/>
        <end position="277"/>
    </location>
</feature>
<comment type="subcellular location">
    <subcellularLocation>
        <location evidence="1">Membrane</location>
        <topology evidence="1">Multi-pass membrane protein</topology>
    </subcellularLocation>
</comment>
<dbReference type="Gene3D" id="1.20.1250.20">
    <property type="entry name" value="MFS general substrate transporter like domains"/>
    <property type="match status" value="1"/>
</dbReference>
<dbReference type="GO" id="GO:0022857">
    <property type="term" value="F:transmembrane transporter activity"/>
    <property type="evidence" value="ECO:0007669"/>
    <property type="project" value="InterPro"/>
</dbReference>
<reference evidence="7 8" key="1">
    <citation type="submission" date="2016-11" db="EMBL/GenBank/DDBJ databases">
        <authorList>
            <person name="Jaros S."/>
            <person name="Januszkiewicz K."/>
            <person name="Wedrychowicz H."/>
        </authorList>
    </citation>
    <scope>NUCLEOTIDE SEQUENCE [LARGE SCALE GENOMIC DNA]</scope>
    <source>
        <strain evidence="7 8">DSM 22153</strain>
    </source>
</reference>
<feature type="transmembrane region" description="Helical" evidence="5">
    <location>
        <begin position="388"/>
        <end position="413"/>
    </location>
</feature>
<feature type="transmembrane region" description="Helical" evidence="5">
    <location>
        <begin position="363"/>
        <end position="382"/>
    </location>
</feature>
<organism evidence="7 8">
    <name type="scientific">Roseibium suaedae</name>
    <dbReference type="NCBI Taxonomy" id="735517"/>
    <lineage>
        <taxon>Bacteria</taxon>
        <taxon>Pseudomonadati</taxon>
        <taxon>Pseudomonadota</taxon>
        <taxon>Alphaproteobacteria</taxon>
        <taxon>Hyphomicrobiales</taxon>
        <taxon>Stappiaceae</taxon>
        <taxon>Roseibium</taxon>
    </lineage>
</organism>
<dbReference type="InterPro" id="IPR036259">
    <property type="entry name" value="MFS_trans_sf"/>
</dbReference>
<accession>A0A1M7CM56</accession>
<dbReference type="AlphaFoldDB" id="A0A1M7CM56"/>
<dbReference type="Pfam" id="PF07690">
    <property type="entry name" value="MFS_1"/>
    <property type="match status" value="1"/>
</dbReference>
<protein>
    <submittedName>
        <fullName evidence="7">Drug resistance transporter, EmrB/QacA subfamily</fullName>
    </submittedName>
</protein>
<feature type="transmembrane region" description="Helical" evidence="5">
    <location>
        <begin position="228"/>
        <end position="247"/>
    </location>
</feature>
<feature type="transmembrane region" description="Helical" evidence="5">
    <location>
        <begin position="134"/>
        <end position="158"/>
    </location>
</feature>
<keyword evidence="2 5" id="KW-0812">Transmembrane</keyword>
<feature type="transmembrane region" description="Helical" evidence="5">
    <location>
        <begin position="332"/>
        <end position="356"/>
    </location>
</feature>
<dbReference type="OrthoDB" id="9812221at2"/>
<feature type="domain" description="Major facilitator superfamily (MFS) profile" evidence="6">
    <location>
        <begin position="44"/>
        <end position="518"/>
    </location>
</feature>
<keyword evidence="8" id="KW-1185">Reference proteome</keyword>
<feature type="transmembrane region" description="Helical" evidence="5">
    <location>
        <begin position="491"/>
        <end position="513"/>
    </location>
</feature>
<evidence type="ECO:0000256" key="4">
    <source>
        <dbReference type="ARBA" id="ARBA00023136"/>
    </source>
</evidence>
<gene>
    <name evidence="7" type="ORF">SAMN05444272_1199</name>
</gene>
<keyword evidence="4 5" id="KW-0472">Membrane</keyword>
<evidence type="ECO:0000313" key="8">
    <source>
        <dbReference type="Proteomes" id="UP000186002"/>
    </source>
</evidence>
<evidence type="ECO:0000256" key="5">
    <source>
        <dbReference type="SAM" id="Phobius"/>
    </source>
</evidence>
<evidence type="ECO:0000256" key="2">
    <source>
        <dbReference type="ARBA" id="ARBA00022692"/>
    </source>
</evidence>
<dbReference type="PANTHER" id="PTHR23501">
    <property type="entry name" value="MAJOR FACILITATOR SUPERFAMILY"/>
    <property type="match status" value="1"/>
</dbReference>
<dbReference type="Gene3D" id="1.20.1720.10">
    <property type="entry name" value="Multidrug resistance protein D"/>
    <property type="match status" value="1"/>
</dbReference>
<evidence type="ECO:0000256" key="1">
    <source>
        <dbReference type="ARBA" id="ARBA00004141"/>
    </source>
</evidence>
<feature type="transmembrane region" description="Helical" evidence="5">
    <location>
        <begin position="78"/>
        <end position="97"/>
    </location>
</feature>
<dbReference type="SUPFAM" id="SSF103473">
    <property type="entry name" value="MFS general substrate transporter"/>
    <property type="match status" value="1"/>
</dbReference>
<dbReference type="RefSeq" id="WP_084081720.1">
    <property type="nucleotide sequence ID" value="NZ_FRBW01000001.1"/>
</dbReference>
<evidence type="ECO:0000259" key="6">
    <source>
        <dbReference type="PROSITE" id="PS50850"/>
    </source>
</evidence>
<dbReference type="InterPro" id="IPR020846">
    <property type="entry name" value="MFS_dom"/>
</dbReference>
<feature type="transmembrane region" description="Helical" evidence="5">
    <location>
        <begin position="42"/>
        <end position="66"/>
    </location>
</feature>
<feature type="transmembrane region" description="Helical" evidence="5">
    <location>
        <begin position="195"/>
        <end position="216"/>
    </location>
</feature>
<feature type="transmembrane region" description="Helical" evidence="5">
    <location>
        <begin position="434"/>
        <end position="456"/>
    </location>
</feature>
<name>A0A1M7CM56_9HYPH</name>
<dbReference type="CDD" id="cd17502">
    <property type="entry name" value="MFS_Azr1_MDR_like"/>
    <property type="match status" value="1"/>
</dbReference>